<dbReference type="InterPro" id="IPR000644">
    <property type="entry name" value="CBS_dom"/>
</dbReference>
<organism evidence="4 5">
    <name type="scientific">Enhygromyxa salina</name>
    <dbReference type="NCBI Taxonomy" id="215803"/>
    <lineage>
        <taxon>Bacteria</taxon>
        <taxon>Pseudomonadati</taxon>
        <taxon>Myxococcota</taxon>
        <taxon>Polyangia</taxon>
        <taxon>Nannocystales</taxon>
        <taxon>Nannocystaceae</taxon>
        <taxon>Enhygromyxa</taxon>
    </lineage>
</organism>
<protein>
    <submittedName>
        <fullName evidence="4">Inosine 5'-monophosphate dehydrogenase</fullName>
    </submittedName>
</protein>
<dbReference type="Pfam" id="PF00571">
    <property type="entry name" value="CBS"/>
    <property type="match status" value="2"/>
</dbReference>
<dbReference type="EMBL" id="PVNK01000110">
    <property type="protein sequence ID" value="PRQ02885.1"/>
    <property type="molecule type" value="Genomic_DNA"/>
</dbReference>
<feature type="domain" description="CBS" evidence="3">
    <location>
        <begin position="11"/>
        <end position="67"/>
    </location>
</feature>
<dbReference type="SMART" id="SM00116">
    <property type="entry name" value="CBS"/>
    <property type="match status" value="2"/>
</dbReference>
<dbReference type="PANTHER" id="PTHR43080">
    <property type="entry name" value="CBS DOMAIN-CONTAINING PROTEIN CBSX3, MITOCHONDRIAL"/>
    <property type="match status" value="1"/>
</dbReference>
<keyword evidence="5" id="KW-1185">Reference proteome</keyword>
<dbReference type="RefSeq" id="WP_106391497.1">
    <property type="nucleotide sequence ID" value="NZ_PVNK01000110.1"/>
</dbReference>
<evidence type="ECO:0000259" key="3">
    <source>
        <dbReference type="PROSITE" id="PS51371"/>
    </source>
</evidence>
<dbReference type="OrthoDB" id="9780653at2"/>
<dbReference type="PANTHER" id="PTHR43080:SF2">
    <property type="entry name" value="CBS DOMAIN-CONTAINING PROTEIN"/>
    <property type="match status" value="1"/>
</dbReference>
<comment type="caution">
    <text evidence="4">The sequence shown here is derived from an EMBL/GenBank/DDBJ whole genome shotgun (WGS) entry which is preliminary data.</text>
</comment>
<reference evidence="4 5" key="1">
    <citation type="submission" date="2018-03" db="EMBL/GenBank/DDBJ databases">
        <title>Draft Genome Sequences of the Obligatory Marine Myxobacteria Enhygromyxa salina SWB005.</title>
        <authorList>
            <person name="Poehlein A."/>
            <person name="Moghaddam J.A."/>
            <person name="Harms H."/>
            <person name="Alanjari M."/>
            <person name="Koenig G.M."/>
            <person name="Daniel R."/>
            <person name="Schaeberle T.F."/>
        </authorList>
    </citation>
    <scope>NUCLEOTIDE SEQUENCE [LARGE SCALE GENOMIC DNA]</scope>
    <source>
        <strain evidence="4 5">SWB005</strain>
    </source>
</reference>
<accession>A0A2S9YCQ9</accession>
<dbReference type="AlphaFoldDB" id="A0A2S9YCQ9"/>
<evidence type="ECO:0000256" key="1">
    <source>
        <dbReference type="ARBA" id="ARBA00023122"/>
    </source>
</evidence>
<sequence length="139" mass="15203">MPDLIPVRQYMSALPETIDEDLSLGDAKDRMYALDVRHLPVLREGRLIGILSQRDVAVAESLAQVELAEISVRQVMTQVPFTCGPNAHVEAVAREMAEHRYGSAIVVEPGHPTRVLGVFTTTDALRALAEIVDGLMGKN</sequence>
<evidence type="ECO:0000256" key="2">
    <source>
        <dbReference type="PROSITE-ProRule" id="PRU00703"/>
    </source>
</evidence>
<evidence type="ECO:0000313" key="4">
    <source>
        <dbReference type="EMBL" id="PRQ02885.1"/>
    </source>
</evidence>
<dbReference type="Proteomes" id="UP000237968">
    <property type="component" value="Unassembled WGS sequence"/>
</dbReference>
<dbReference type="Gene3D" id="3.10.580.10">
    <property type="entry name" value="CBS-domain"/>
    <property type="match status" value="2"/>
</dbReference>
<dbReference type="SUPFAM" id="SSF54631">
    <property type="entry name" value="CBS-domain pair"/>
    <property type="match status" value="1"/>
</dbReference>
<proteinExistence type="predicted"/>
<gene>
    <name evidence="4" type="ORF">ENSA5_20620</name>
</gene>
<dbReference type="InterPro" id="IPR051257">
    <property type="entry name" value="Diverse_CBS-Domain"/>
</dbReference>
<feature type="domain" description="CBS" evidence="3">
    <location>
        <begin position="76"/>
        <end position="134"/>
    </location>
</feature>
<dbReference type="InterPro" id="IPR046342">
    <property type="entry name" value="CBS_dom_sf"/>
</dbReference>
<evidence type="ECO:0000313" key="5">
    <source>
        <dbReference type="Proteomes" id="UP000237968"/>
    </source>
</evidence>
<name>A0A2S9YCQ9_9BACT</name>
<keyword evidence="1 2" id="KW-0129">CBS domain</keyword>
<dbReference type="PROSITE" id="PS51371">
    <property type="entry name" value="CBS"/>
    <property type="match status" value="2"/>
</dbReference>